<evidence type="ECO:0000256" key="1">
    <source>
        <dbReference type="SAM" id="SignalP"/>
    </source>
</evidence>
<comment type="caution">
    <text evidence="2">The sequence shown here is derived from an EMBL/GenBank/DDBJ whole genome shotgun (WGS) entry which is preliminary data.</text>
</comment>
<evidence type="ECO:0000313" key="3">
    <source>
        <dbReference type="Proteomes" id="UP001054837"/>
    </source>
</evidence>
<accession>A0AAV4PN35</accession>
<evidence type="ECO:0000313" key="2">
    <source>
        <dbReference type="EMBL" id="GIX97551.1"/>
    </source>
</evidence>
<dbReference type="Proteomes" id="UP001054837">
    <property type="component" value="Unassembled WGS sequence"/>
</dbReference>
<keyword evidence="3" id="KW-1185">Reference proteome</keyword>
<feature type="chain" id="PRO_5043439191" description="Secreted protein" evidence="1">
    <location>
        <begin position="27"/>
        <end position="126"/>
    </location>
</feature>
<dbReference type="EMBL" id="BPLQ01003044">
    <property type="protein sequence ID" value="GIX97551.1"/>
    <property type="molecule type" value="Genomic_DNA"/>
</dbReference>
<name>A0AAV4PN35_9ARAC</name>
<proteinExistence type="predicted"/>
<dbReference type="AlphaFoldDB" id="A0AAV4PN35"/>
<protein>
    <recommendedName>
        <fullName evidence="4">Secreted protein</fullName>
    </recommendedName>
</protein>
<reference evidence="2 3" key="1">
    <citation type="submission" date="2021-06" db="EMBL/GenBank/DDBJ databases">
        <title>Caerostris darwini draft genome.</title>
        <authorList>
            <person name="Kono N."/>
            <person name="Arakawa K."/>
        </authorList>
    </citation>
    <scope>NUCLEOTIDE SEQUENCE [LARGE SCALE GENOMIC DNA]</scope>
</reference>
<feature type="signal peptide" evidence="1">
    <location>
        <begin position="1"/>
        <end position="26"/>
    </location>
</feature>
<sequence length="126" mass="14467">MTEPVNSFAVFAISILFVCFLQHTKQVPCRFENKQLQKGNANQKPKEKCVPIFQTHSCCQKSSIIQLFRRWVPPPLKVPFTCTETRPLAGKVKKERKTSSSPSMEKCDKGYVSLCMPLYKLIRMLV</sequence>
<evidence type="ECO:0008006" key="4">
    <source>
        <dbReference type="Google" id="ProtNLM"/>
    </source>
</evidence>
<keyword evidence="1" id="KW-0732">Signal</keyword>
<organism evidence="2 3">
    <name type="scientific">Caerostris darwini</name>
    <dbReference type="NCBI Taxonomy" id="1538125"/>
    <lineage>
        <taxon>Eukaryota</taxon>
        <taxon>Metazoa</taxon>
        <taxon>Ecdysozoa</taxon>
        <taxon>Arthropoda</taxon>
        <taxon>Chelicerata</taxon>
        <taxon>Arachnida</taxon>
        <taxon>Araneae</taxon>
        <taxon>Araneomorphae</taxon>
        <taxon>Entelegynae</taxon>
        <taxon>Araneoidea</taxon>
        <taxon>Araneidae</taxon>
        <taxon>Caerostris</taxon>
    </lineage>
</organism>
<gene>
    <name evidence="2" type="ORF">CDAR_517671</name>
</gene>